<proteinExistence type="predicted"/>
<gene>
    <name evidence="5" type="ORF">AT15_05475</name>
</gene>
<dbReference type="PANTHER" id="PTHR37469">
    <property type="entry name" value="CELLOBIONIC ACID PHOSPHORYLASE-RELATED"/>
    <property type="match status" value="1"/>
</dbReference>
<keyword evidence="1" id="KW-0328">Glycosyltransferase</keyword>
<accession>A0A182C7F9</accession>
<dbReference type="InterPro" id="IPR012341">
    <property type="entry name" value="6hp_glycosidase-like_sf"/>
</dbReference>
<dbReference type="PANTHER" id="PTHR37469:SF2">
    <property type="entry name" value="CELLOBIONIC ACID PHOSPHORYLASE"/>
    <property type="match status" value="1"/>
</dbReference>
<dbReference type="Proteomes" id="UP000077339">
    <property type="component" value="Unassembled WGS sequence"/>
</dbReference>
<dbReference type="InterPro" id="IPR008928">
    <property type="entry name" value="6-hairpin_glycosidase_sf"/>
</dbReference>
<keyword evidence="6" id="KW-1185">Reference proteome</keyword>
<dbReference type="GO" id="GO:0016757">
    <property type="term" value="F:glycosyltransferase activity"/>
    <property type="evidence" value="ECO:0007669"/>
    <property type="project" value="UniProtKB-KW"/>
</dbReference>
<dbReference type="GO" id="GO:0030246">
    <property type="term" value="F:carbohydrate binding"/>
    <property type="evidence" value="ECO:0007669"/>
    <property type="project" value="InterPro"/>
</dbReference>
<evidence type="ECO:0000313" key="5">
    <source>
        <dbReference type="EMBL" id="OAA31524.1"/>
    </source>
</evidence>
<dbReference type="SMART" id="SM01068">
    <property type="entry name" value="CBM_X"/>
    <property type="match status" value="1"/>
</dbReference>
<dbReference type="Gene3D" id="1.50.10.10">
    <property type="match status" value="1"/>
</dbReference>
<dbReference type="PATRIC" id="fig|1453497.3.peg.1088"/>
<dbReference type="Gene3D" id="2.60.420.10">
    <property type="entry name" value="Maltose phosphorylase, domain 3"/>
    <property type="match status" value="1"/>
</dbReference>
<dbReference type="Pfam" id="PF06165">
    <property type="entry name" value="GH94_b-supersand"/>
    <property type="match status" value="1"/>
</dbReference>
<evidence type="ECO:0000256" key="1">
    <source>
        <dbReference type="ARBA" id="ARBA00022676"/>
    </source>
</evidence>
<dbReference type="InterPro" id="IPR033432">
    <property type="entry name" value="GH94_catalytic"/>
</dbReference>
<dbReference type="InterPro" id="IPR011013">
    <property type="entry name" value="Gal_mutarotase_sf_dom"/>
</dbReference>
<sequence>MFDNGYGYFSKDYREYIIKTPKTPRPWINVISNGDYGVVVSNTGSGYSWRTHASLNRITRWNQDIIRDNWGKYIYIRDALSGKFWSPSWKPVCLTPQQFELSHGLGYSEFRTRYFDIFSKLRIFVARKDPVEIWTLTLKNDSKSERRLSLFTYLEWNLGAAPDWHREFHRSFIETKYDEEMNCIIARKRLWELVNKKGQHWNRDWEYTAFFASNLAPHSADGSKENFIGRYGELKRPEAVVLDKLHKTFGSWEDPIASLKHEIILKPGEEKTIIYLLGAINQNESLSEILVKFSSEESVNRELESVKSFWTELLGTFTVETPDRAFDIMNNVWLKYQAISGRLWGRTAYYQTGGAYGFRDQLQDSQIFLYLNPDFTREQIKLHARHQFSSGIVYHWWHPISEEGNISGYSDDLLWLPFITARYLKETGNFELLMERVPYCDMGEGTIYEHCTKAIDNMLMRFGSHDLPLIGDGDWNDGMNAVGTEGKGESIWVGHFLYGVLKDFEVVADVMKDFERKSNYFTRAEGLKRALNEHGWDGKWYLRAYKDSGEPIGSSKNLEGKIFLNAQTWAILNDTAPDDRKRIAYASAKEILFREYGPILFYPAYTVPDPEIGYLTRYAPGTRENGGLYTHAGTWAVLAAAKMGDPDTFNIYRSFMPVYRGMEPDKYMVEPYVTPGNVDGPDSPYFGRGGWSWYTGSAAWYFIAGIEGVLGIIPTWEGLKINPMVPKEWDQVLVKRRFRGTEYNIAIKRTPTEKREIIVCGEKIDGNTIIHDSDKKIVDVEVHI</sequence>
<evidence type="ECO:0000313" key="6">
    <source>
        <dbReference type="Proteomes" id="UP000077339"/>
    </source>
</evidence>
<protein>
    <submittedName>
        <fullName evidence="5">Glycosyl transferase family 36</fullName>
    </submittedName>
</protein>
<evidence type="ECO:0000256" key="2">
    <source>
        <dbReference type="ARBA" id="ARBA00022679"/>
    </source>
</evidence>
<dbReference type="STRING" id="1453497.AT15_05475"/>
<feature type="domain" description="Glycosyl hydrolase 94 supersandwich" evidence="3">
    <location>
        <begin position="14"/>
        <end position="295"/>
    </location>
</feature>
<organism evidence="5 6">
    <name type="scientific">Kosmotoga arenicorallina S304</name>
    <dbReference type="NCBI Taxonomy" id="1453497"/>
    <lineage>
        <taxon>Bacteria</taxon>
        <taxon>Thermotogati</taxon>
        <taxon>Thermotogota</taxon>
        <taxon>Thermotogae</taxon>
        <taxon>Kosmotogales</taxon>
        <taxon>Kosmotogaceae</taxon>
        <taxon>Kosmotoga</taxon>
    </lineage>
</organism>
<reference evidence="5 6" key="1">
    <citation type="submission" date="2014-02" db="EMBL/GenBank/DDBJ databases">
        <title>Kosmotoga genome sequencing.</title>
        <authorList>
            <person name="Pollo S.M."/>
            <person name="Charchuk R."/>
            <person name="Nesbo C.L."/>
        </authorList>
    </citation>
    <scope>NUCLEOTIDE SEQUENCE [LARGE SCALE GENOMIC DNA]</scope>
    <source>
        <strain evidence="5 6">S304</strain>
    </source>
</reference>
<evidence type="ECO:0000259" key="3">
    <source>
        <dbReference type="Pfam" id="PF06165"/>
    </source>
</evidence>
<dbReference type="Pfam" id="PF17167">
    <property type="entry name" value="Glyco_hydro_94"/>
    <property type="match status" value="1"/>
</dbReference>
<dbReference type="SUPFAM" id="SSF74650">
    <property type="entry name" value="Galactose mutarotase-like"/>
    <property type="match status" value="1"/>
</dbReference>
<evidence type="ECO:0000259" key="4">
    <source>
        <dbReference type="Pfam" id="PF17167"/>
    </source>
</evidence>
<comment type="caution">
    <text evidence="5">The sequence shown here is derived from an EMBL/GenBank/DDBJ whole genome shotgun (WGS) entry which is preliminary data.</text>
</comment>
<name>A0A182C7F9_9BACT</name>
<dbReference type="AlphaFoldDB" id="A0A182C7F9"/>
<dbReference type="Gene3D" id="2.70.98.40">
    <property type="entry name" value="Glycoside hydrolase, family 65, N-terminal domain"/>
    <property type="match status" value="1"/>
</dbReference>
<dbReference type="InterPro" id="IPR010383">
    <property type="entry name" value="Glyco_hydrolase_94_b-supersand"/>
</dbReference>
<dbReference type="InterPro" id="IPR052047">
    <property type="entry name" value="GH94_Enzymes"/>
</dbReference>
<keyword evidence="2 5" id="KW-0808">Transferase</keyword>
<dbReference type="EMBL" id="JFHK01000003">
    <property type="protein sequence ID" value="OAA31524.1"/>
    <property type="molecule type" value="Genomic_DNA"/>
</dbReference>
<dbReference type="SUPFAM" id="SSF48208">
    <property type="entry name" value="Six-hairpin glycosidases"/>
    <property type="match status" value="1"/>
</dbReference>
<dbReference type="CDD" id="cd11751">
    <property type="entry name" value="GH94N_like_4"/>
    <property type="match status" value="1"/>
</dbReference>
<feature type="domain" description="Glycosyl hydrolase 94 catalytic" evidence="4">
    <location>
        <begin position="309"/>
        <end position="711"/>
    </location>
</feature>
<dbReference type="RefSeq" id="WP_068345801.1">
    <property type="nucleotide sequence ID" value="NZ_JFHK01000003.1"/>
</dbReference>
<dbReference type="OrthoDB" id="9769991at2"/>
<dbReference type="GO" id="GO:0005975">
    <property type="term" value="P:carbohydrate metabolic process"/>
    <property type="evidence" value="ECO:0007669"/>
    <property type="project" value="InterPro"/>
</dbReference>
<dbReference type="InterPro" id="IPR037018">
    <property type="entry name" value="GH65_N"/>
</dbReference>